<protein>
    <submittedName>
        <fullName evidence="1">Uncharacterized protein</fullName>
    </submittedName>
</protein>
<dbReference type="AlphaFoldDB" id="A0A2R8AZ58"/>
<accession>A0A2R8AZ58</accession>
<gene>
    <name evidence="1" type="ORF">PRI8871_03079</name>
</gene>
<sequence length="66" mass="7678">MWSESKRNWPATLALLKRRFPRLDQVALQTPPDRIEDLAHHLAQLHDLTPSEAQQACDECFDGPRR</sequence>
<dbReference type="EMBL" id="OMOJ01000008">
    <property type="protein sequence ID" value="SPF81257.1"/>
    <property type="molecule type" value="Genomic_DNA"/>
</dbReference>
<proteinExistence type="predicted"/>
<organism evidence="1 2">
    <name type="scientific">Pseudoprimorskyibacter insulae</name>
    <dbReference type="NCBI Taxonomy" id="1695997"/>
    <lineage>
        <taxon>Bacteria</taxon>
        <taxon>Pseudomonadati</taxon>
        <taxon>Pseudomonadota</taxon>
        <taxon>Alphaproteobacteria</taxon>
        <taxon>Rhodobacterales</taxon>
        <taxon>Paracoccaceae</taxon>
        <taxon>Pseudoprimorskyibacter</taxon>
    </lineage>
</organism>
<keyword evidence="2" id="KW-1185">Reference proteome</keyword>
<evidence type="ECO:0000313" key="1">
    <source>
        <dbReference type="EMBL" id="SPF81257.1"/>
    </source>
</evidence>
<reference evidence="2" key="1">
    <citation type="submission" date="2018-03" db="EMBL/GenBank/DDBJ databases">
        <authorList>
            <person name="Rodrigo-Torres L."/>
            <person name="Arahal R. D."/>
            <person name="Lucena T."/>
        </authorList>
    </citation>
    <scope>NUCLEOTIDE SEQUENCE [LARGE SCALE GENOMIC DNA]</scope>
    <source>
        <strain evidence="2">CECT 8871</strain>
    </source>
</reference>
<dbReference type="Proteomes" id="UP000244904">
    <property type="component" value="Unassembled WGS sequence"/>
</dbReference>
<evidence type="ECO:0000313" key="2">
    <source>
        <dbReference type="Proteomes" id="UP000244904"/>
    </source>
</evidence>
<name>A0A2R8AZ58_9RHOB</name>